<sequence length="99" mass="11836">MKKNRSQKHDNILKKERDDLTNTSKKVENQGEQNRNKDNQRTRGLATTVDRTDPDLHHHTRGDLVMIRRNSLIRFKNAFPQQLIPNRDSYRITQTKERE</sequence>
<evidence type="ECO:0000256" key="1">
    <source>
        <dbReference type="SAM" id="MobiDB-lite"/>
    </source>
</evidence>
<comment type="caution">
    <text evidence="2">The sequence shown here is derived from an EMBL/GenBank/DDBJ whole genome shotgun (WGS) entry which is preliminary data.</text>
</comment>
<accession>A0A8X7U497</accession>
<feature type="region of interest" description="Disordered" evidence="1">
    <location>
        <begin position="1"/>
        <end position="58"/>
    </location>
</feature>
<keyword evidence="3" id="KW-1185">Reference proteome</keyword>
<reference evidence="2 3" key="1">
    <citation type="submission" date="2020-02" db="EMBL/GenBank/DDBJ databases">
        <authorList>
            <person name="Ma Q."/>
            <person name="Huang Y."/>
            <person name="Song X."/>
            <person name="Pei D."/>
        </authorList>
    </citation>
    <scope>NUCLEOTIDE SEQUENCE [LARGE SCALE GENOMIC DNA]</scope>
    <source>
        <strain evidence="2">Sxm20200214</strain>
        <tissue evidence="2">Leaf</tissue>
    </source>
</reference>
<gene>
    <name evidence="2" type="ORF">Bca52824_072804</name>
</gene>
<dbReference type="EMBL" id="JAAMPC010000014">
    <property type="protein sequence ID" value="KAG2265725.1"/>
    <property type="molecule type" value="Genomic_DNA"/>
</dbReference>
<name>A0A8X7U497_BRACI</name>
<evidence type="ECO:0000313" key="3">
    <source>
        <dbReference type="Proteomes" id="UP000886595"/>
    </source>
</evidence>
<dbReference type="Proteomes" id="UP000886595">
    <property type="component" value="Unassembled WGS sequence"/>
</dbReference>
<dbReference type="AlphaFoldDB" id="A0A8X7U497"/>
<evidence type="ECO:0000313" key="2">
    <source>
        <dbReference type="EMBL" id="KAG2265725.1"/>
    </source>
</evidence>
<feature type="compositionally biased region" description="Basic and acidic residues" evidence="1">
    <location>
        <begin position="7"/>
        <end position="41"/>
    </location>
</feature>
<organism evidence="2 3">
    <name type="scientific">Brassica carinata</name>
    <name type="common">Ethiopian mustard</name>
    <name type="synonym">Abyssinian cabbage</name>
    <dbReference type="NCBI Taxonomy" id="52824"/>
    <lineage>
        <taxon>Eukaryota</taxon>
        <taxon>Viridiplantae</taxon>
        <taxon>Streptophyta</taxon>
        <taxon>Embryophyta</taxon>
        <taxon>Tracheophyta</taxon>
        <taxon>Spermatophyta</taxon>
        <taxon>Magnoliopsida</taxon>
        <taxon>eudicotyledons</taxon>
        <taxon>Gunneridae</taxon>
        <taxon>Pentapetalae</taxon>
        <taxon>rosids</taxon>
        <taxon>malvids</taxon>
        <taxon>Brassicales</taxon>
        <taxon>Brassicaceae</taxon>
        <taxon>Brassiceae</taxon>
        <taxon>Brassica</taxon>
    </lineage>
</organism>
<proteinExistence type="predicted"/>
<protein>
    <submittedName>
        <fullName evidence="2">Uncharacterized protein</fullName>
    </submittedName>
</protein>